<evidence type="ECO:0000313" key="3">
    <source>
        <dbReference type="EMBL" id="CDR34880.1"/>
    </source>
</evidence>
<dbReference type="GO" id="GO:0003824">
    <property type="term" value="F:catalytic activity"/>
    <property type="evidence" value="ECO:0007669"/>
    <property type="project" value="InterPro"/>
</dbReference>
<evidence type="ECO:0000256" key="1">
    <source>
        <dbReference type="PROSITE-ProRule" id="PRU00464"/>
    </source>
</evidence>
<gene>
    <name evidence="3" type="ORF">CSEC_2074</name>
</gene>
<dbReference type="EMBL" id="CCEJ010000010">
    <property type="protein sequence ID" value="CDR34880.1"/>
    <property type="molecule type" value="Genomic_DNA"/>
</dbReference>
<evidence type="ECO:0000259" key="2">
    <source>
        <dbReference type="PROSITE" id="PS51084"/>
    </source>
</evidence>
<dbReference type="PROSITE" id="PS51084">
    <property type="entry name" value="HIT_2"/>
    <property type="match status" value="1"/>
</dbReference>
<dbReference type="STRING" id="1437425.CSEC_2074"/>
<dbReference type="Proteomes" id="UP000031552">
    <property type="component" value="Unassembled WGS sequence"/>
</dbReference>
<dbReference type="Pfam" id="PF01230">
    <property type="entry name" value="HIT"/>
    <property type="match status" value="1"/>
</dbReference>
<evidence type="ECO:0000313" key="4">
    <source>
        <dbReference type="Proteomes" id="UP000031552"/>
    </source>
</evidence>
<dbReference type="eggNOG" id="COG0537">
    <property type="taxonomic scope" value="Bacteria"/>
</dbReference>
<dbReference type="InterPro" id="IPR011146">
    <property type="entry name" value="HIT-like"/>
</dbReference>
<sequence>MDYDQLRIKSYKNWDLYLHENQCYLGRVFVLLKEDDGVEDFLSIEGEVRDEFFKIGEEVKKALMELFQPDKMNYAALSNTSPKIHVHLVPRYKDSREFNGFLFEDARFGKNYAPYDKSFELEMDMLIKIRDALNQKMSS</sequence>
<name>A0A090D2S0_9BACT</name>
<comment type="caution">
    <text evidence="1">Lacks conserved residue(s) required for the propagation of feature annotation.</text>
</comment>
<protein>
    <submittedName>
        <fullName evidence="3">Histidine triad (HIT) protein</fullName>
    </submittedName>
</protein>
<dbReference type="SUPFAM" id="SSF54197">
    <property type="entry name" value="HIT-like"/>
    <property type="match status" value="1"/>
</dbReference>
<organism evidence="3 4">
    <name type="scientific">Candidatus Criblamydia sequanensis CRIB-18</name>
    <dbReference type="NCBI Taxonomy" id="1437425"/>
    <lineage>
        <taxon>Bacteria</taxon>
        <taxon>Pseudomonadati</taxon>
        <taxon>Chlamydiota</taxon>
        <taxon>Chlamydiia</taxon>
        <taxon>Parachlamydiales</taxon>
        <taxon>Candidatus Criblamydiaceae</taxon>
        <taxon>Candidatus Criblamydia</taxon>
    </lineage>
</organism>
<dbReference type="InterPro" id="IPR036265">
    <property type="entry name" value="HIT-like_sf"/>
</dbReference>
<reference evidence="3" key="2">
    <citation type="submission" date="2014-09" db="EMBL/GenBank/DDBJ databases">
        <title>Criblamydia sequanensis harbors a mega-plasmid encoding arsenite resistance.</title>
        <authorList>
            <person name="Bertelli C."/>
            <person name="Goesmann A."/>
            <person name="Greub G."/>
        </authorList>
    </citation>
    <scope>NUCLEOTIDE SEQUENCE [LARGE SCALE GENOMIC DNA]</scope>
    <source>
        <strain evidence="3">CRIB-18</strain>
    </source>
</reference>
<proteinExistence type="predicted"/>
<comment type="caution">
    <text evidence="3">The sequence shown here is derived from an EMBL/GenBank/DDBJ whole genome shotgun (WGS) entry which is preliminary data.</text>
</comment>
<reference evidence="3" key="1">
    <citation type="submission" date="2013-12" db="EMBL/GenBank/DDBJ databases">
        <authorList>
            <person name="Linke B."/>
        </authorList>
    </citation>
    <scope>NUCLEOTIDE SEQUENCE [LARGE SCALE GENOMIC DNA]</scope>
    <source>
        <strain evidence="3">CRIB-18</strain>
    </source>
</reference>
<dbReference type="RefSeq" id="WP_041018431.1">
    <property type="nucleotide sequence ID" value="NZ_CCEJ010000010.1"/>
</dbReference>
<feature type="domain" description="HIT" evidence="2">
    <location>
        <begin position="1"/>
        <end position="98"/>
    </location>
</feature>
<dbReference type="AlphaFoldDB" id="A0A090D2S0"/>
<accession>A0A090D2S0</accession>
<keyword evidence="4" id="KW-1185">Reference proteome</keyword>
<dbReference type="Gene3D" id="3.30.428.10">
    <property type="entry name" value="HIT-like"/>
    <property type="match status" value="1"/>
</dbReference>
<dbReference type="OrthoDB" id="9784774at2"/>